<proteinExistence type="inferred from homology"/>
<dbReference type="Proteomes" id="UP001249851">
    <property type="component" value="Unassembled WGS sequence"/>
</dbReference>
<keyword evidence="15" id="KW-0378">Hydrolase</keyword>
<evidence type="ECO:0000313" key="15">
    <source>
        <dbReference type="EMBL" id="KAK2562145.1"/>
    </source>
</evidence>
<sequence>MESGEGSPIPPSPPREGLAYCSNRDVSEKAGAGKEGTLSKRIVNCRWRNSSSTSNSYEVITELNHKISGCGCVPQHIQRPPYAETGLVPDSPKSIEIKTDEQIAAMKEACRTARKVINITRDYIKVGVTTEDINKVVHQAAISFGAYPSPLNYKGFPKSVCTSVNNVAVHGIPDSRALQNGDIISVDVSVFTGGVHGDLCETFVVGSTDKEGQRLVDTCKQCLDAAGFSVCSQLAGHGVGSVFHGPPEILHTGDGHLASPKSPEKSLKSLQLQDQSTSFWPEDPGWDQTAPRELFFDQVAELEKIISGENSKGSDSEKPWVAGGEMFGGNQEMMNGRLDDVKCSEQGQVFDTCSGSFLASGSGAQDQDGSRSEQLTSCPSSVPVMENSLVDESQGSPSSVGSSCSDEALEKRIRNNQASKKFRRLRKERHKTLFARACKLGQENQLLRNHIDEMTREVVFLKSLLIKKGSDDDLSSVKVTHQETVTKIDKLAYGSVQFLRIAFDIVSLYKVGKMTENKWLNRDYSVIQSLELVNIEQLEEEEAYTRVSYHSHGRWRNKYCVFVNCFFIAYMLSPRFCHRFVGYLEEEAVKTYTYCLECIDDETLLIWKTKPAPRLAVNYWRLKEGAVMRDVILAIRADEAHHRVVNHTLSSIHLNEKNPFSPGQKKL</sequence>
<dbReference type="InterPro" id="IPR001714">
    <property type="entry name" value="Pept_M24_MAP"/>
</dbReference>
<reference evidence="15" key="1">
    <citation type="journal article" date="2023" name="G3 (Bethesda)">
        <title>Whole genome assembly and annotation of the endangered Caribbean coral Acropora cervicornis.</title>
        <authorList>
            <person name="Selwyn J.D."/>
            <person name="Vollmer S.V."/>
        </authorList>
    </citation>
    <scope>NUCLEOTIDE SEQUENCE</scope>
    <source>
        <strain evidence="15">K2</strain>
    </source>
</reference>
<dbReference type="GO" id="GO:0016020">
    <property type="term" value="C:membrane"/>
    <property type="evidence" value="ECO:0007669"/>
    <property type="project" value="UniProtKB-SubCell"/>
</dbReference>
<dbReference type="InterPro" id="IPR038659">
    <property type="entry name" value="AOX_sf"/>
</dbReference>
<dbReference type="GO" id="GO:0070006">
    <property type="term" value="F:metalloaminopeptidase activity"/>
    <property type="evidence" value="ECO:0007669"/>
    <property type="project" value="TreeGrafter"/>
</dbReference>
<keyword evidence="7" id="KW-0479">Metal-binding</keyword>
<evidence type="ECO:0000313" key="16">
    <source>
        <dbReference type="Proteomes" id="UP001249851"/>
    </source>
</evidence>
<keyword evidence="8" id="KW-0249">Electron transport</keyword>
<evidence type="ECO:0000256" key="3">
    <source>
        <dbReference type="ARBA" id="ARBA00008388"/>
    </source>
</evidence>
<keyword evidence="6" id="KW-0812">Transmembrane</keyword>
<comment type="cofactor">
    <cofactor evidence="1">
        <name>Fe cation</name>
        <dbReference type="ChEBI" id="CHEBI:24875"/>
    </cofactor>
</comment>
<evidence type="ECO:0000256" key="9">
    <source>
        <dbReference type="ARBA" id="ARBA00022989"/>
    </source>
</evidence>
<dbReference type="GO" id="GO:0009916">
    <property type="term" value="F:alternative oxidase activity"/>
    <property type="evidence" value="ECO:0007669"/>
    <property type="project" value="InterPro"/>
</dbReference>
<dbReference type="PANTHER" id="PTHR43330:SF8">
    <property type="entry name" value="METHIONINE AMINOPEPTIDASE 1D, MITOCHONDRIAL"/>
    <property type="match status" value="1"/>
</dbReference>
<comment type="subcellular location">
    <subcellularLocation>
        <location evidence="2">Membrane</location>
    </subcellularLocation>
</comment>
<protein>
    <submittedName>
        <fullName evidence="15">Methionine aminopeptidase 1D</fullName>
    </submittedName>
</protein>
<accession>A0AAD9V653</accession>
<keyword evidence="10" id="KW-0560">Oxidoreductase</keyword>
<dbReference type="InterPro" id="IPR002680">
    <property type="entry name" value="AOX"/>
</dbReference>
<keyword evidence="4" id="KW-0813">Transport</keyword>
<evidence type="ECO:0000256" key="2">
    <source>
        <dbReference type="ARBA" id="ARBA00004370"/>
    </source>
</evidence>
<keyword evidence="5" id="KW-0679">Respiratory chain</keyword>
<dbReference type="Gene3D" id="1.20.1260.140">
    <property type="entry name" value="Alternative oxidase"/>
    <property type="match status" value="1"/>
</dbReference>
<dbReference type="PANTHER" id="PTHR43330">
    <property type="entry name" value="METHIONINE AMINOPEPTIDASE"/>
    <property type="match status" value="1"/>
</dbReference>
<evidence type="ECO:0000256" key="1">
    <source>
        <dbReference type="ARBA" id="ARBA00001962"/>
    </source>
</evidence>
<evidence type="ECO:0000256" key="12">
    <source>
        <dbReference type="ARBA" id="ARBA00023136"/>
    </source>
</evidence>
<evidence type="ECO:0000256" key="6">
    <source>
        <dbReference type="ARBA" id="ARBA00022692"/>
    </source>
</evidence>
<evidence type="ECO:0000256" key="13">
    <source>
        <dbReference type="SAM" id="MobiDB-lite"/>
    </source>
</evidence>
<name>A0AAD9V653_ACRCE</name>
<dbReference type="SMART" id="SM00338">
    <property type="entry name" value="BRLZ"/>
    <property type="match status" value="1"/>
</dbReference>
<evidence type="ECO:0000256" key="11">
    <source>
        <dbReference type="ARBA" id="ARBA00023004"/>
    </source>
</evidence>
<dbReference type="CDD" id="cd14813">
    <property type="entry name" value="bZIP_BmCbz-like"/>
    <property type="match status" value="1"/>
</dbReference>
<comment type="similarity">
    <text evidence="3">Belongs to the alternative oxidase family.</text>
</comment>
<feature type="region of interest" description="Disordered" evidence="13">
    <location>
        <begin position="360"/>
        <end position="380"/>
    </location>
</feature>
<evidence type="ECO:0000259" key="14">
    <source>
        <dbReference type="PROSITE" id="PS50217"/>
    </source>
</evidence>
<dbReference type="AlphaFoldDB" id="A0AAD9V653"/>
<evidence type="ECO:0000256" key="7">
    <source>
        <dbReference type="ARBA" id="ARBA00022723"/>
    </source>
</evidence>
<evidence type="ECO:0000256" key="10">
    <source>
        <dbReference type="ARBA" id="ARBA00023002"/>
    </source>
</evidence>
<feature type="domain" description="BZIP" evidence="14">
    <location>
        <begin position="405"/>
        <end position="468"/>
    </location>
</feature>
<dbReference type="PROSITE" id="PS50217">
    <property type="entry name" value="BZIP"/>
    <property type="match status" value="1"/>
</dbReference>
<dbReference type="SUPFAM" id="SSF55920">
    <property type="entry name" value="Creatinase/aminopeptidase"/>
    <property type="match status" value="1"/>
</dbReference>
<dbReference type="Gene3D" id="1.20.5.170">
    <property type="match status" value="1"/>
</dbReference>
<keyword evidence="15" id="KW-0645">Protease</keyword>
<gene>
    <name evidence="15" type="ORF">P5673_014910</name>
</gene>
<evidence type="ECO:0000256" key="4">
    <source>
        <dbReference type="ARBA" id="ARBA00022448"/>
    </source>
</evidence>
<dbReference type="InterPro" id="IPR004827">
    <property type="entry name" value="bZIP"/>
</dbReference>
<evidence type="ECO:0000256" key="5">
    <source>
        <dbReference type="ARBA" id="ARBA00022660"/>
    </source>
</evidence>
<keyword evidence="12" id="KW-0472">Membrane</keyword>
<dbReference type="GO" id="GO:0003700">
    <property type="term" value="F:DNA-binding transcription factor activity"/>
    <property type="evidence" value="ECO:0007669"/>
    <property type="project" value="InterPro"/>
</dbReference>
<dbReference type="Pfam" id="PF01786">
    <property type="entry name" value="AOX"/>
    <property type="match status" value="2"/>
</dbReference>
<dbReference type="Pfam" id="PF07716">
    <property type="entry name" value="bZIP_2"/>
    <property type="match status" value="1"/>
</dbReference>
<evidence type="ECO:0000256" key="8">
    <source>
        <dbReference type="ARBA" id="ARBA00022982"/>
    </source>
</evidence>
<dbReference type="InterPro" id="IPR036005">
    <property type="entry name" value="Creatinase/aminopeptidase-like"/>
</dbReference>
<keyword evidence="16" id="KW-1185">Reference proteome</keyword>
<dbReference type="InterPro" id="IPR046347">
    <property type="entry name" value="bZIP_sf"/>
</dbReference>
<organism evidence="15 16">
    <name type="scientific">Acropora cervicornis</name>
    <name type="common">Staghorn coral</name>
    <dbReference type="NCBI Taxonomy" id="6130"/>
    <lineage>
        <taxon>Eukaryota</taxon>
        <taxon>Metazoa</taxon>
        <taxon>Cnidaria</taxon>
        <taxon>Anthozoa</taxon>
        <taxon>Hexacorallia</taxon>
        <taxon>Scleractinia</taxon>
        <taxon>Astrocoeniina</taxon>
        <taxon>Acroporidae</taxon>
        <taxon>Acropora</taxon>
    </lineage>
</organism>
<dbReference type="InterPro" id="IPR000994">
    <property type="entry name" value="Pept_M24"/>
</dbReference>
<dbReference type="SUPFAM" id="SSF57959">
    <property type="entry name" value="Leucine zipper domain"/>
    <property type="match status" value="1"/>
</dbReference>
<comment type="caution">
    <text evidence="15">The sequence shown here is derived from an EMBL/GenBank/DDBJ whole genome shotgun (WGS) entry which is preliminary data.</text>
</comment>
<dbReference type="GO" id="GO:0046872">
    <property type="term" value="F:metal ion binding"/>
    <property type="evidence" value="ECO:0007669"/>
    <property type="project" value="UniProtKB-KW"/>
</dbReference>
<dbReference type="Pfam" id="PF00557">
    <property type="entry name" value="Peptidase_M24"/>
    <property type="match status" value="1"/>
</dbReference>
<reference evidence="15" key="2">
    <citation type="journal article" date="2023" name="Science">
        <title>Genomic signatures of disease resistance in endangered staghorn corals.</title>
        <authorList>
            <person name="Vollmer S.V."/>
            <person name="Selwyn J.D."/>
            <person name="Despard B.A."/>
            <person name="Roesel C.L."/>
        </authorList>
    </citation>
    <scope>NUCLEOTIDE SEQUENCE</scope>
    <source>
        <strain evidence="15">K2</strain>
    </source>
</reference>
<keyword evidence="15" id="KW-0031">Aminopeptidase</keyword>
<dbReference type="PRINTS" id="PR00599">
    <property type="entry name" value="MAPEPTIDASE"/>
</dbReference>
<dbReference type="Gene3D" id="3.90.230.10">
    <property type="entry name" value="Creatinase/methionine aminopeptidase superfamily"/>
    <property type="match status" value="1"/>
</dbReference>
<dbReference type="EMBL" id="JARQWQ010000030">
    <property type="protein sequence ID" value="KAK2562145.1"/>
    <property type="molecule type" value="Genomic_DNA"/>
</dbReference>
<feature type="region of interest" description="Disordered" evidence="13">
    <location>
        <begin position="250"/>
        <end position="287"/>
    </location>
</feature>
<keyword evidence="9" id="KW-1133">Transmembrane helix</keyword>
<keyword evidence="11" id="KW-0408">Iron</keyword>